<accession>A0AAN6WLX2</accession>
<feature type="domain" description="SET" evidence="2">
    <location>
        <begin position="134"/>
        <end position="285"/>
    </location>
</feature>
<dbReference type="PROSITE" id="PS50280">
    <property type="entry name" value="SET"/>
    <property type="match status" value="1"/>
</dbReference>
<dbReference type="SMART" id="SM00317">
    <property type="entry name" value="SET"/>
    <property type="match status" value="1"/>
</dbReference>
<organism evidence="3 4">
    <name type="scientific">Podospora australis</name>
    <dbReference type="NCBI Taxonomy" id="1536484"/>
    <lineage>
        <taxon>Eukaryota</taxon>
        <taxon>Fungi</taxon>
        <taxon>Dikarya</taxon>
        <taxon>Ascomycota</taxon>
        <taxon>Pezizomycotina</taxon>
        <taxon>Sordariomycetes</taxon>
        <taxon>Sordariomycetidae</taxon>
        <taxon>Sordariales</taxon>
        <taxon>Podosporaceae</taxon>
        <taxon>Podospora</taxon>
    </lineage>
</organism>
<feature type="signal peptide" evidence="1">
    <location>
        <begin position="1"/>
        <end position="22"/>
    </location>
</feature>
<dbReference type="Proteomes" id="UP001302126">
    <property type="component" value="Unassembled WGS sequence"/>
</dbReference>
<dbReference type="Gene3D" id="2.170.270.10">
    <property type="entry name" value="SET domain"/>
    <property type="match status" value="1"/>
</dbReference>
<dbReference type="EMBL" id="MU864494">
    <property type="protein sequence ID" value="KAK4184335.1"/>
    <property type="molecule type" value="Genomic_DNA"/>
</dbReference>
<dbReference type="InterPro" id="IPR001214">
    <property type="entry name" value="SET_dom"/>
</dbReference>
<evidence type="ECO:0000313" key="3">
    <source>
        <dbReference type="EMBL" id="KAK4184335.1"/>
    </source>
</evidence>
<evidence type="ECO:0000256" key="1">
    <source>
        <dbReference type="SAM" id="SignalP"/>
    </source>
</evidence>
<sequence length="426" mass="47364">MTKTHHGLAAAFFLTALHLVSGLQVACPADALHPFKTSRQSGLLVDNETPSLDLPHIPWTHAPYCSESFTDTPGEKFCVFSSSAYNLHSGISILTDPETAAGLALQLNDLSLPWAARHHLSPRGEFRPDPDTDLPYTLIDIPGKGKGVVATRKINQFETIMKAYPAVIADNVFFPQEEGDSGQGNTRARKFFQKALEQLGDLDRIKKMARSRKGKVHLLEDVVRTNAFGMTINGRDCKGMYPEIARLNHACDPNAFPRFTSKDLAMTAVATRDILPGEEITISYIPLGMPSSYRAKSLGNWHFECSCGLCQAPKQALEASDSRREQIVELYVAMQDPSTTHDQLVEMTREFIELAQVERLITKIGEYYQVFMRLYYEKGDPQTAKKYGRAALKFAEIFGDPDGGFCAGLRKDLDVLERVIRESGES</sequence>
<dbReference type="PANTHER" id="PTHR47332:SF6">
    <property type="entry name" value="SET DOMAIN-CONTAINING PROTEIN"/>
    <property type="match status" value="1"/>
</dbReference>
<dbReference type="PANTHER" id="PTHR47332">
    <property type="entry name" value="SET DOMAIN-CONTAINING PROTEIN 5"/>
    <property type="match status" value="1"/>
</dbReference>
<dbReference type="InterPro" id="IPR053185">
    <property type="entry name" value="SET_domain_protein"/>
</dbReference>
<keyword evidence="4" id="KW-1185">Reference proteome</keyword>
<protein>
    <recommendedName>
        <fullName evidence="2">SET domain-containing protein</fullName>
    </recommendedName>
</protein>
<dbReference type="AlphaFoldDB" id="A0AAN6WLX2"/>
<dbReference type="CDD" id="cd20071">
    <property type="entry name" value="SET_SMYD"/>
    <property type="match status" value="1"/>
</dbReference>
<name>A0AAN6WLX2_9PEZI</name>
<dbReference type="InterPro" id="IPR046341">
    <property type="entry name" value="SET_dom_sf"/>
</dbReference>
<dbReference type="Pfam" id="PF00856">
    <property type="entry name" value="SET"/>
    <property type="match status" value="1"/>
</dbReference>
<reference evidence="3" key="2">
    <citation type="submission" date="2023-05" db="EMBL/GenBank/DDBJ databases">
        <authorList>
            <consortium name="Lawrence Berkeley National Laboratory"/>
            <person name="Steindorff A."/>
            <person name="Hensen N."/>
            <person name="Bonometti L."/>
            <person name="Westerberg I."/>
            <person name="Brannstrom I.O."/>
            <person name="Guillou S."/>
            <person name="Cros-Aarteil S."/>
            <person name="Calhoun S."/>
            <person name="Haridas S."/>
            <person name="Kuo A."/>
            <person name="Mondo S."/>
            <person name="Pangilinan J."/>
            <person name="Riley R."/>
            <person name="Labutti K."/>
            <person name="Andreopoulos B."/>
            <person name="Lipzen A."/>
            <person name="Chen C."/>
            <person name="Yanf M."/>
            <person name="Daum C."/>
            <person name="Ng V."/>
            <person name="Clum A."/>
            <person name="Ohm R."/>
            <person name="Martin F."/>
            <person name="Silar P."/>
            <person name="Natvig D."/>
            <person name="Lalanne C."/>
            <person name="Gautier V."/>
            <person name="Ament-Velasquez S.L."/>
            <person name="Kruys A."/>
            <person name="Hutchinson M.I."/>
            <person name="Powell A.J."/>
            <person name="Barry K."/>
            <person name="Miller A.N."/>
            <person name="Grigoriev I.V."/>
            <person name="Debuchy R."/>
            <person name="Gladieux P."/>
            <person name="Thoren M.H."/>
            <person name="Johannesson H."/>
        </authorList>
    </citation>
    <scope>NUCLEOTIDE SEQUENCE</scope>
    <source>
        <strain evidence="3">PSN309</strain>
    </source>
</reference>
<feature type="chain" id="PRO_5042935717" description="SET domain-containing protein" evidence="1">
    <location>
        <begin position="23"/>
        <end position="426"/>
    </location>
</feature>
<evidence type="ECO:0000313" key="4">
    <source>
        <dbReference type="Proteomes" id="UP001302126"/>
    </source>
</evidence>
<reference evidence="3" key="1">
    <citation type="journal article" date="2023" name="Mol. Phylogenet. Evol.">
        <title>Genome-scale phylogeny and comparative genomics of the fungal order Sordariales.</title>
        <authorList>
            <person name="Hensen N."/>
            <person name="Bonometti L."/>
            <person name="Westerberg I."/>
            <person name="Brannstrom I.O."/>
            <person name="Guillou S."/>
            <person name="Cros-Aarteil S."/>
            <person name="Calhoun S."/>
            <person name="Haridas S."/>
            <person name="Kuo A."/>
            <person name="Mondo S."/>
            <person name="Pangilinan J."/>
            <person name="Riley R."/>
            <person name="LaButti K."/>
            <person name="Andreopoulos B."/>
            <person name="Lipzen A."/>
            <person name="Chen C."/>
            <person name="Yan M."/>
            <person name="Daum C."/>
            <person name="Ng V."/>
            <person name="Clum A."/>
            <person name="Steindorff A."/>
            <person name="Ohm R.A."/>
            <person name="Martin F."/>
            <person name="Silar P."/>
            <person name="Natvig D.O."/>
            <person name="Lalanne C."/>
            <person name="Gautier V."/>
            <person name="Ament-Velasquez S.L."/>
            <person name="Kruys A."/>
            <person name="Hutchinson M.I."/>
            <person name="Powell A.J."/>
            <person name="Barry K."/>
            <person name="Miller A.N."/>
            <person name="Grigoriev I.V."/>
            <person name="Debuchy R."/>
            <person name="Gladieux P."/>
            <person name="Hiltunen Thoren M."/>
            <person name="Johannesson H."/>
        </authorList>
    </citation>
    <scope>NUCLEOTIDE SEQUENCE</scope>
    <source>
        <strain evidence="3">PSN309</strain>
    </source>
</reference>
<dbReference type="SUPFAM" id="SSF82199">
    <property type="entry name" value="SET domain"/>
    <property type="match status" value="1"/>
</dbReference>
<evidence type="ECO:0000259" key="2">
    <source>
        <dbReference type="PROSITE" id="PS50280"/>
    </source>
</evidence>
<gene>
    <name evidence="3" type="ORF">QBC35DRAFT_59785</name>
</gene>
<keyword evidence="1" id="KW-0732">Signal</keyword>
<proteinExistence type="predicted"/>
<comment type="caution">
    <text evidence="3">The sequence shown here is derived from an EMBL/GenBank/DDBJ whole genome shotgun (WGS) entry which is preliminary data.</text>
</comment>